<dbReference type="CDD" id="cd01822">
    <property type="entry name" value="Lysophospholipase_L1_like"/>
    <property type="match status" value="1"/>
</dbReference>
<dbReference type="Gene3D" id="3.40.50.1110">
    <property type="entry name" value="SGNH hydrolase"/>
    <property type="match status" value="1"/>
</dbReference>
<gene>
    <name evidence="2" type="ORF">HNO88_001542</name>
</gene>
<dbReference type="AlphaFoldDB" id="A0A7W7K9T0"/>
<keyword evidence="2" id="KW-0378">Hydrolase</keyword>
<keyword evidence="3" id="KW-1185">Reference proteome</keyword>
<feature type="domain" description="SGNH hydrolase-type esterase" evidence="1">
    <location>
        <begin position="43"/>
        <end position="204"/>
    </location>
</feature>
<evidence type="ECO:0000259" key="1">
    <source>
        <dbReference type="Pfam" id="PF13472"/>
    </source>
</evidence>
<comment type="caution">
    <text evidence="2">The sequence shown here is derived from an EMBL/GenBank/DDBJ whole genome shotgun (WGS) entry which is preliminary data.</text>
</comment>
<dbReference type="Pfam" id="PF13472">
    <property type="entry name" value="Lipase_GDSL_2"/>
    <property type="match status" value="1"/>
</dbReference>
<sequence>MLAAICMVAACGSGSEPPSQKNEDRWTGPPPIPVMGPERPILVFGDSLLDGPKLPDNSSYPAKLEAALRARGSNARVVDAGIAGGTSGQALQRLERILDAQATKPELAIVSLGGNDMLQGRSPAETRANLDAILASLQRRKIRVLLLGLMAAPTLSADYARDFNPIYPSLAHKYGASLVPFFLQPLQGKPDLMQPDQVHPTALGIEEIVAATVDDVAEALPRR</sequence>
<proteinExistence type="predicted"/>
<organism evidence="2 3">
    <name type="scientific">Novosphingobium chloroacetimidivorans</name>
    <dbReference type="NCBI Taxonomy" id="1428314"/>
    <lineage>
        <taxon>Bacteria</taxon>
        <taxon>Pseudomonadati</taxon>
        <taxon>Pseudomonadota</taxon>
        <taxon>Alphaproteobacteria</taxon>
        <taxon>Sphingomonadales</taxon>
        <taxon>Sphingomonadaceae</taxon>
        <taxon>Novosphingobium</taxon>
    </lineage>
</organism>
<dbReference type="EC" id="3.1.1.5" evidence="2"/>
<dbReference type="PANTHER" id="PTHR30383">
    <property type="entry name" value="THIOESTERASE 1/PROTEASE 1/LYSOPHOSPHOLIPASE L1"/>
    <property type="match status" value="1"/>
</dbReference>
<protein>
    <submittedName>
        <fullName evidence="2">Acyl-CoA thioesterase-1</fullName>
        <ecNumber evidence="2">3.1.1.5</ecNumber>
        <ecNumber evidence="2">3.1.2.-</ecNumber>
    </submittedName>
</protein>
<dbReference type="InterPro" id="IPR013830">
    <property type="entry name" value="SGNH_hydro"/>
</dbReference>
<dbReference type="EC" id="3.1.2.-" evidence="2"/>
<reference evidence="2 3" key="1">
    <citation type="submission" date="2020-08" db="EMBL/GenBank/DDBJ databases">
        <title>Functional genomics of gut bacteria from endangered species of beetles.</title>
        <authorList>
            <person name="Carlos-Shanley C."/>
        </authorList>
    </citation>
    <scope>NUCLEOTIDE SEQUENCE [LARGE SCALE GENOMIC DNA]</scope>
    <source>
        <strain evidence="2 3">S00245</strain>
    </source>
</reference>
<dbReference type="PANTHER" id="PTHR30383:SF24">
    <property type="entry name" value="THIOESTERASE 1_PROTEASE 1_LYSOPHOSPHOLIPASE L1"/>
    <property type="match status" value="1"/>
</dbReference>
<accession>A0A7W7K9T0</accession>
<dbReference type="EMBL" id="JACHLR010000005">
    <property type="protein sequence ID" value="MBB4858223.1"/>
    <property type="molecule type" value="Genomic_DNA"/>
</dbReference>
<dbReference type="SUPFAM" id="SSF52266">
    <property type="entry name" value="SGNH hydrolase"/>
    <property type="match status" value="1"/>
</dbReference>
<dbReference type="InterPro" id="IPR051532">
    <property type="entry name" value="Ester_Hydrolysis_Enzymes"/>
</dbReference>
<dbReference type="InterPro" id="IPR036514">
    <property type="entry name" value="SGNH_hydro_sf"/>
</dbReference>
<dbReference type="RefSeq" id="WP_312857015.1">
    <property type="nucleotide sequence ID" value="NZ_JACHLR010000005.1"/>
</dbReference>
<dbReference type="Proteomes" id="UP000555448">
    <property type="component" value="Unassembled WGS sequence"/>
</dbReference>
<dbReference type="GO" id="GO:0004622">
    <property type="term" value="F:phosphatidylcholine lysophospholipase activity"/>
    <property type="evidence" value="ECO:0007669"/>
    <property type="project" value="UniProtKB-EC"/>
</dbReference>
<name>A0A7W7K9T0_9SPHN</name>
<evidence type="ECO:0000313" key="3">
    <source>
        <dbReference type="Proteomes" id="UP000555448"/>
    </source>
</evidence>
<evidence type="ECO:0000313" key="2">
    <source>
        <dbReference type="EMBL" id="MBB4858223.1"/>
    </source>
</evidence>